<reference evidence="1" key="3">
    <citation type="submission" date="2022-06" db="UniProtKB">
        <authorList>
            <consortium name="EnsemblPlants"/>
        </authorList>
    </citation>
    <scope>IDENTIFICATION</scope>
</reference>
<dbReference type="Gramene" id="TuG1812G0600001883.01.T01">
    <property type="protein sequence ID" value="TuG1812G0600001883.01.T01.cds342283"/>
    <property type="gene ID" value="TuG1812G0600001883.01"/>
</dbReference>
<evidence type="ECO:0000313" key="2">
    <source>
        <dbReference type="Proteomes" id="UP000015106"/>
    </source>
</evidence>
<sequence length="78" mass="8963">FGFANWKRHIGQIVKDNWSRLKLLLRGKGYQSDSTQLNVMGTKIAAVFANNWYQYISYPQFLNSVRVTLICCSGTLMT</sequence>
<keyword evidence="2" id="KW-1185">Reference proteome</keyword>
<reference evidence="1" key="2">
    <citation type="submission" date="2018-03" db="EMBL/GenBank/DDBJ databases">
        <title>The Triticum urartu genome reveals the dynamic nature of wheat genome evolution.</title>
        <authorList>
            <person name="Ling H."/>
            <person name="Ma B."/>
            <person name="Shi X."/>
            <person name="Liu H."/>
            <person name="Dong L."/>
            <person name="Sun H."/>
            <person name="Cao Y."/>
            <person name="Gao Q."/>
            <person name="Zheng S."/>
            <person name="Li Y."/>
            <person name="Yu Y."/>
            <person name="Du H."/>
            <person name="Qi M."/>
            <person name="Li Y."/>
            <person name="Yu H."/>
            <person name="Cui Y."/>
            <person name="Wang N."/>
            <person name="Chen C."/>
            <person name="Wu H."/>
            <person name="Zhao Y."/>
            <person name="Zhang J."/>
            <person name="Li Y."/>
            <person name="Zhou W."/>
            <person name="Zhang B."/>
            <person name="Hu W."/>
            <person name="Eijk M."/>
            <person name="Tang J."/>
            <person name="Witsenboer H."/>
            <person name="Zhao S."/>
            <person name="Li Z."/>
            <person name="Zhang A."/>
            <person name="Wang D."/>
            <person name="Liang C."/>
        </authorList>
    </citation>
    <scope>NUCLEOTIDE SEQUENCE [LARGE SCALE GENOMIC DNA]</scope>
    <source>
        <strain evidence="1">cv. G1812</strain>
    </source>
</reference>
<name>A0A8R7UTL7_TRIUA</name>
<organism evidence="1 2">
    <name type="scientific">Triticum urartu</name>
    <name type="common">Red wild einkorn</name>
    <name type="synonym">Crithodium urartu</name>
    <dbReference type="NCBI Taxonomy" id="4572"/>
    <lineage>
        <taxon>Eukaryota</taxon>
        <taxon>Viridiplantae</taxon>
        <taxon>Streptophyta</taxon>
        <taxon>Embryophyta</taxon>
        <taxon>Tracheophyta</taxon>
        <taxon>Spermatophyta</taxon>
        <taxon>Magnoliopsida</taxon>
        <taxon>Liliopsida</taxon>
        <taxon>Poales</taxon>
        <taxon>Poaceae</taxon>
        <taxon>BOP clade</taxon>
        <taxon>Pooideae</taxon>
        <taxon>Triticodae</taxon>
        <taxon>Triticeae</taxon>
        <taxon>Triticinae</taxon>
        <taxon>Triticum</taxon>
    </lineage>
</organism>
<proteinExistence type="predicted"/>
<protein>
    <submittedName>
        <fullName evidence="1">Uncharacterized protein</fullName>
    </submittedName>
</protein>
<reference evidence="2" key="1">
    <citation type="journal article" date="2013" name="Nature">
        <title>Draft genome of the wheat A-genome progenitor Triticum urartu.</title>
        <authorList>
            <person name="Ling H.Q."/>
            <person name="Zhao S."/>
            <person name="Liu D."/>
            <person name="Wang J."/>
            <person name="Sun H."/>
            <person name="Zhang C."/>
            <person name="Fan H."/>
            <person name="Li D."/>
            <person name="Dong L."/>
            <person name="Tao Y."/>
            <person name="Gao C."/>
            <person name="Wu H."/>
            <person name="Li Y."/>
            <person name="Cui Y."/>
            <person name="Guo X."/>
            <person name="Zheng S."/>
            <person name="Wang B."/>
            <person name="Yu K."/>
            <person name="Liang Q."/>
            <person name="Yang W."/>
            <person name="Lou X."/>
            <person name="Chen J."/>
            <person name="Feng M."/>
            <person name="Jian J."/>
            <person name="Zhang X."/>
            <person name="Luo G."/>
            <person name="Jiang Y."/>
            <person name="Liu J."/>
            <person name="Wang Z."/>
            <person name="Sha Y."/>
            <person name="Zhang B."/>
            <person name="Wu H."/>
            <person name="Tang D."/>
            <person name="Shen Q."/>
            <person name="Xue P."/>
            <person name="Zou S."/>
            <person name="Wang X."/>
            <person name="Liu X."/>
            <person name="Wang F."/>
            <person name="Yang Y."/>
            <person name="An X."/>
            <person name="Dong Z."/>
            <person name="Zhang K."/>
            <person name="Zhang X."/>
            <person name="Luo M.C."/>
            <person name="Dvorak J."/>
            <person name="Tong Y."/>
            <person name="Wang J."/>
            <person name="Yang H."/>
            <person name="Li Z."/>
            <person name="Wang D."/>
            <person name="Zhang A."/>
            <person name="Wang J."/>
        </authorList>
    </citation>
    <scope>NUCLEOTIDE SEQUENCE</scope>
    <source>
        <strain evidence="2">cv. G1812</strain>
    </source>
</reference>
<dbReference type="Proteomes" id="UP000015106">
    <property type="component" value="Chromosome 6"/>
</dbReference>
<accession>A0A8R7UTL7</accession>
<dbReference type="AlphaFoldDB" id="A0A8R7UTL7"/>
<evidence type="ECO:0000313" key="1">
    <source>
        <dbReference type="EnsemblPlants" id="TuG1812G0600001883.01.T01.cds342283"/>
    </source>
</evidence>
<dbReference type="EnsemblPlants" id="TuG1812G0600001883.01.T01">
    <property type="protein sequence ID" value="TuG1812G0600001883.01.T01.cds342283"/>
    <property type="gene ID" value="TuG1812G0600001883.01"/>
</dbReference>